<comment type="caution">
    <text evidence="3">The sequence shown here is derived from an EMBL/GenBank/DDBJ whole genome shotgun (WGS) entry which is preliminary data.</text>
</comment>
<evidence type="ECO:0000313" key="4">
    <source>
        <dbReference type="Proteomes" id="UP001302745"/>
    </source>
</evidence>
<dbReference type="Proteomes" id="UP001302745">
    <property type="component" value="Unassembled WGS sequence"/>
</dbReference>
<dbReference type="PANTHER" id="PTHR43625:SF78">
    <property type="entry name" value="PYRIDOXAL REDUCTASE-RELATED"/>
    <property type="match status" value="1"/>
</dbReference>
<name>A0AAN6VVF6_9PEZI</name>
<gene>
    <name evidence="3" type="ORF">C8A00DRAFT_40712</name>
</gene>
<reference evidence="3" key="2">
    <citation type="submission" date="2023-05" db="EMBL/GenBank/DDBJ databases">
        <authorList>
            <consortium name="Lawrence Berkeley National Laboratory"/>
            <person name="Steindorff A."/>
            <person name="Hensen N."/>
            <person name="Bonometti L."/>
            <person name="Westerberg I."/>
            <person name="Brannstrom I.O."/>
            <person name="Guillou S."/>
            <person name="Cros-Aarteil S."/>
            <person name="Calhoun S."/>
            <person name="Haridas S."/>
            <person name="Kuo A."/>
            <person name="Mondo S."/>
            <person name="Pangilinan J."/>
            <person name="Riley R."/>
            <person name="Labutti K."/>
            <person name="Andreopoulos B."/>
            <person name="Lipzen A."/>
            <person name="Chen C."/>
            <person name="Yanf M."/>
            <person name="Daum C."/>
            <person name="Ng V."/>
            <person name="Clum A."/>
            <person name="Ohm R."/>
            <person name="Martin F."/>
            <person name="Silar P."/>
            <person name="Natvig D."/>
            <person name="Lalanne C."/>
            <person name="Gautier V."/>
            <person name="Ament-Velasquez S.L."/>
            <person name="Kruys A."/>
            <person name="Hutchinson M.I."/>
            <person name="Powell A.J."/>
            <person name="Barry K."/>
            <person name="Miller A.N."/>
            <person name="Grigoriev I.V."/>
            <person name="Debuchy R."/>
            <person name="Gladieux P."/>
            <person name="Thoren M.H."/>
            <person name="Johannesson H."/>
        </authorList>
    </citation>
    <scope>NUCLEOTIDE SEQUENCE</scope>
    <source>
        <strain evidence="3">CBS 538.74</strain>
    </source>
</reference>
<dbReference type="GO" id="GO:0016491">
    <property type="term" value="F:oxidoreductase activity"/>
    <property type="evidence" value="ECO:0007669"/>
    <property type="project" value="UniProtKB-KW"/>
</dbReference>
<dbReference type="AlphaFoldDB" id="A0AAN6VVF6"/>
<evidence type="ECO:0000313" key="3">
    <source>
        <dbReference type="EMBL" id="KAK4156916.1"/>
    </source>
</evidence>
<dbReference type="GO" id="GO:0005737">
    <property type="term" value="C:cytoplasm"/>
    <property type="evidence" value="ECO:0007669"/>
    <property type="project" value="TreeGrafter"/>
</dbReference>
<dbReference type="InterPro" id="IPR023210">
    <property type="entry name" value="NADP_OxRdtase_dom"/>
</dbReference>
<protein>
    <submittedName>
        <fullName evidence="3">NADP-dependent oxidoreductase domain-containing protein</fullName>
    </submittedName>
</protein>
<evidence type="ECO:0000256" key="1">
    <source>
        <dbReference type="ARBA" id="ARBA00023002"/>
    </source>
</evidence>
<dbReference type="Pfam" id="PF00248">
    <property type="entry name" value="Aldo_ket_red"/>
    <property type="match status" value="1"/>
</dbReference>
<feature type="domain" description="NADP-dependent oxidoreductase" evidence="2">
    <location>
        <begin position="13"/>
        <end position="306"/>
    </location>
</feature>
<dbReference type="EMBL" id="MU856859">
    <property type="protein sequence ID" value="KAK4156916.1"/>
    <property type="molecule type" value="Genomic_DNA"/>
</dbReference>
<accession>A0AAN6VVF6</accession>
<reference evidence="3" key="1">
    <citation type="journal article" date="2023" name="Mol. Phylogenet. Evol.">
        <title>Genome-scale phylogeny and comparative genomics of the fungal order Sordariales.</title>
        <authorList>
            <person name="Hensen N."/>
            <person name="Bonometti L."/>
            <person name="Westerberg I."/>
            <person name="Brannstrom I.O."/>
            <person name="Guillou S."/>
            <person name="Cros-Aarteil S."/>
            <person name="Calhoun S."/>
            <person name="Haridas S."/>
            <person name="Kuo A."/>
            <person name="Mondo S."/>
            <person name="Pangilinan J."/>
            <person name="Riley R."/>
            <person name="LaButti K."/>
            <person name="Andreopoulos B."/>
            <person name="Lipzen A."/>
            <person name="Chen C."/>
            <person name="Yan M."/>
            <person name="Daum C."/>
            <person name="Ng V."/>
            <person name="Clum A."/>
            <person name="Steindorff A."/>
            <person name="Ohm R.A."/>
            <person name="Martin F."/>
            <person name="Silar P."/>
            <person name="Natvig D.O."/>
            <person name="Lalanne C."/>
            <person name="Gautier V."/>
            <person name="Ament-Velasquez S.L."/>
            <person name="Kruys A."/>
            <person name="Hutchinson M.I."/>
            <person name="Powell A.J."/>
            <person name="Barry K."/>
            <person name="Miller A.N."/>
            <person name="Grigoriev I.V."/>
            <person name="Debuchy R."/>
            <person name="Gladieux P."/>
            <person name="Hiltunen Thoren M."/>
            <person name="Johannesson H."/>
        </authorList>
    </citation>
    <scope>NUCLEOTIDE SEQUENCE</scope>
    <source>
        <strain evidence="3">CBS 538.74</strain>
    </source>
</reference>
<keyword evidence="4" id="KW-1185">Reference proteome</keyword>
<keyword evidence="1" id="KW-0560">Oxidoreductase</keyword>
<dbReference type="Gene3D" id="3.20.20.100">
    <property type="entry name" value="NADP-dependent oxidoreductase domain"/>
    <property type="match status" value="1"/>
</dbReference>
<dbReference type="SUPFAM" id="SSF51430">
    <property type="entry name" value="NAD(P)-linked oxidoreductase"/>
    <property type="match status" value="1"/>
</dbReference>
<proteinExistence type="predicted"/>
<dbReference type="PANTHER" id="PTHR43625">
    <property type="entry name" value="AFLATOXIN B1 ALDEHYDE REDUCTASE"/>
    <property type="match status" value="1"/>
</dbReference>
<evidence type="ECO:0000259" key="2">
    <source>
        <dbReference type="Pfam" id="PF00248"/>
    </source>
</evidence>
<dbReference type="InterPro" id="IPR036812">
    <property type="entry name" value="NAD(P)_OxRdtase_dom_sf"/>
</dbReference>
<dbReference type="CDD" id="cd19077">
    <property type="entry name" value="AKR_AKR8A1-2"/>
    <property type="match status" value="1"/>
</dbReference>
<dbReference type="InterPro" id="IPR050791">
    <property type="entry name" value="Aldo-Keto_reductase"/>
</dbReference>
<sequence length="324" mass="35319">MPQINEQQVGATGYGLMGFTWRPDPTPHEQAFEAMRAALDNGMNFWNGGEFYGTPECNSMTLLEAYFAQYPEDADKVVLSIKGGFGPHGPDGSPEGTRRSIDNVIKQLNGRKKLDIFECARRDPSVPMEDTFRTMQEYIDKGLLGGISLSEVAASTIHEAVKHAKIVAVEVELSIFSPEVLTNGVAAACAEYGIPLVAYSPIGRGILGGSLKSQSDLSPALRIFPRFSPENFSNNLNLFTHVNALAQKKGCTPAQLALAWTRCLSRRPGMPTIIPIPGSTKASRVQENAVEVELTDAEMDEIDGILARFEVKGERYPGHITMNT</sequence>
<organism evidence="3 4">
    <name type="scientific">Chaetomidium leptoderma</name>
    <dbReference type="NCBI Taxonomy" id="669021"/>
    <lineage>
        <taxon>Eukaryota</taxon>
        <taxon>Fungi</taxon>
        <taxon>Dikarya</taxon>
        <taxon>Ascomycota</taxon>
        <taxon>Pezizomycotina</taxon>
        <taxon>Sordariomycetes</taxon>
        <taxon>Sordariomycetidae</taxon>
        <taxon>Sordariales</taxon>
        <taxon>Chaetomiaceae</taxon>
        <taxon>Chaetomidium</taxon>
    </lineage>
</organism>